<keyword evidence="1" id="KW-1133">Transmembrane helix</keyword>
<keyword evidence="1" id="KW-0472">Membrane</keyword>
<feature type="transmembrane region" description="Helical" evidence="1">
    <location>
        <begin position="60"/>
        <end position="84"/>
    </location>
</feature>
<protein>
    <submittedName>
        <fullName evidence="2">Uncharacterized protein</fullName>
    </submittedName>
</protein>
<proteinExistence type="predicted"/>
<accession>A0A2A4I1F7</accession>
<gene>
    <name evidence="2" type="ORF">COA17_03175</name>
</gene>
<dbReference type="RefSeq" id="WP_082740850.1">
    <property type="nucleotide sequence ID" value="NZ_JAIEOT010000014.1"/>
</dbReference>
<dbReference type="EMBL" id="NWVD01000001">
    <property type="protein sequence ID" value="PCG10444.1"/>
    <property type="molecule type" value="Genomic_DNA"/>
</dbReference>
<feature type="transmembrane region" description="Helical" evidence="1">
    <location>
        <begin position="96"/>
        <end position="119"/>
    </location>
</feature>
<reference evidence="2 3" key="1">
    <citation type="submission" date="2017-09" db="EMBL/GenBank/DDBJ databases">
        <title>Sphingomonas ginsenosidimutans KACC 14949, whole genome shotgun sequence.</title>
        <authorList>
            <person name="Feng G."/>
            <person name="Zhu H."/>
        </authorList>
    </citation>
    <scope>NUCLEOTIDE SEQUENCE [LARGE SCALE GENOMIC DNA]</scope>
    <source>
        <strain evidence="2 3">KACC 14949</strain>
    </source>
</reference>
<sequence length="140" mass="14703">MTGAALHALAYSAAALLLLTMTGNWACRLMVNLIGLRDAMAGVAQSTAAAGRYIGALERMVIAIGLIVHSWEAVAAVIALKTIARFKELDKQLPAEYFLVGSLFSLLWAIAVTTAWLAYDRHVGVNIAAAIVPLVGKPGG</sequence>
<evidence type="ECO:0000313" key="2">
    <source>
        <dbReference type="EMBL" id="PCG10444.1"/>
    </source>
</evidence>
<organism evidence="2 3">
    <name type="scientific">Sphingomonas ginsenosidimutans</name>
    <dbReference type="NCBI Taxonomy" id="862134"/>
    <lineage>
        <taxon>Bacteria</taxon>
        <taxon>Pseudomonadati</taxon>
        <taxon>Pseudomonadota</taxon>
        <taxon>Alphaproteobacteria</taxon>
        <taxon>Sphingomonadales</taxon>
        <taxon>Sphingomonadaceae</taxon>
        <taxon>Sphingomonas</taxon>
    </lineage>
</organism>
<dbReference type="AlphaFoldDB" id="A0A2A4I1F7"/>
<keyword evidence="1" id="KW-0812">Transmembrane</keyword>
<keyword evidence="3" id="KW-1185">Reference proteome</keyword>
<name>A0A2A4I1F7_9SPHN</name>
<dbReference type="Proteomes" id="UP000218784">
    <property type="component" value="Unassembled WGS sequence"/>
</dbReference>
<comment type="caution">
    <text evidence="2">The sequence shown here is derived from an EMBL/GenBank/DDBJ whole genome shotgun (WGS) entry which is preliminary data.</text>
</comment>
<evidence type="ECO:0000256" key="1">
    <source>
        <dbReference type="SAM" id="Phobius"/>
    </source>
</evidence>
<evidence type="ECO:0000313" key="3">
    <source>
        <dbReference type="Proteomes" id="UP000218784"/>
    </source>
</evidence>